<protein>
    <submittedName>
        <fullName evidence="3">Uncharacterized protein</fullName>
    </submittedName>
</protein>
<dbReference type="Proteomes" id="UP001164746">
    <property type="component" value="Chromosome 16"/>
</dbReference>
<keyword evidence="1" id="KW-0175">Coiled coil</keyword>
<name>A0ABY7G3G2_MYAAR</name>
<reference evidence="3" key="1">
    <citation type="submission" date="2022-11" db="EMBL/GenBank/DDBJ databases">
        <title>Centuries of genome instability and evolution in soft-shell clam transmissible cancer (bioRxiv).</title>
        <authorList>
            <person name="Hart S.F.M."/>
            <person name="Yonemitsu M.A."/>
            <person name="Giersch R.M."/>
            <person name="Beal B.F."/>
            <person name="Arriagada G."/>
            <person name="Davis B.W."/>
            <person name="Ostrander E.A."/>
            <person name="Goff S.P."/>
            <person name="Metzger M.J."/>
        </authorList>
    </citation>
    <scope>NUCLEOTIDE SEQUENCE</scope>
    <source>
        <strain evidence="3">MELC-2E11</strain>
        <tissue evidence="3">Siphon/mantle</tissue>
    </source>
</reference>
<evidence type="ECO:0000256" key="1">
    <source>
        <dbReference type="SAM" id="Coils"/>
    </source>
</evidence>
<proteinExistence type="predicted"/>
<keyword evidence="4" id="KW-1185">Reference proteome</keyword>
<evidence type="ECO:0000256" key="2">
    <source>
        <dbReference type="SAM" id="MobiDB-lite"/>
    </source>
</evidence>
<feature type="region of interest" description="Disordered" evidence="2">
    <location>
        <begin position="97"/>
        <end position="157"/>
    </location>
</feature>
<gene>
    <name evidence="3" type="ORF">MAR_002561</name>
</gene>
<accession>A0ABY7G3G2</accession>
<feature type="compositionally biased region" description="Polar residues" evidence="2">
    <location>
        <begin position="110"/>
        <end position="133"/>
    </location>
</feature>
<feature type="coiled-coil region" evidence="1">
    <location>
        <begin position="217"/>
        <end position="314"/>
    </location>
</feature>
<feature type="coiled-coil region" evidence="1">
    <location>
        <begin position="422"/>
        <end position="534"/>
    </location>
</feature>
<sequence>MASPPFISHTGDDAHQRTKYTDFGSISRSKSVPSAPKIVDMLEPMPASNEILKFSIMPAGHYDNVTADMETPRQDVPSGKGFKYALNKKILSLQIRPLSSSNERRESLRTPTGHSAMVTDNKSTSRRQSSLKRGNNGEHPVQRSRVTDSTSLPIPSVRSAPKDVMRVEDHRAMPSSTERLDSLDVAYPDDSAFCLTEEEQQIFQGEGQCLPDIPLKNKTNRDNERSLQKEIRQKQKECKRLRKKEKSLQKDINQLEKECKEFRKREKSLQKEIKQLKEECKGLRRCNNERSFALNQKQSELAKKRKELLALQETIRVKDECLRKYNDTLRTKKKYISDLELELAEESKIATFENDKKKQVTFNYNVPFDVHVVEDLKKMLKSWMSTKKRVSVSDFQQLGANSLDYEVCIRKYASYLNSYKTNELLEENAIKLAEDQKRLDENAIKLAEDQKRLEENAIKLAEDQKRLEENAIKLAEDQKRLDENAIKLAEDQKRLEENAIKLAEDQKRLEENAIKLAEDQKRLEENAIKLAEDQKSCINAKASYAVLSINSTIRQLNIINQNLSIQLLINNTGGKEKQEHWKMKYTMLINGNVYALREVENGRFRSHSFKFLFLAQTYQVHHAKY</sequence>
<evidence type="ECO:0000313" key="3">
    <source>
        <dbReference type="EMBL" id="WAR28993.1"/>
    </source>
</evidence>
<evidence type="ECO:0000313" key="4">
    <source>
        <dbReference type="Proteomes" id="UP001164746"/>
    </source>
</evidence>
<organism evidence="3 4">
    <name type="scientific">Mya arenaria</name>
    <name type="common">Soft-shell clam</name>
    <dbReference type="NCBI Taxonomy" id="6604"/>
    <lineage>
        <taxon>Eukaryota</taxon>
        <taxon>Metazoa</taxon>
        <taxon>Spiralia</taxon>
        <taxon>Lophotrochozoa</taxon>
        <taxon>Mollusca</taxon>
        <taxon>Bivalvia</taxon>
        <taxon>Autobranchia</taxon>
        <taxon>Heteroconchia</taxon>
        <taxon>Euheterodonta</taxon>
        <taxon>Imparidentia</taxon>
        <taxon>Neoheterodontei</taxon>
        <taxon>Myida</taxon>
        <taxon>Myoidea</taxon>
        <taxon>Myidae</taxon>
        <taxon>Mya</taxon>
    </lineage>
</organism>
<dbReference type="EMBL" id="CP111027">
    <property type="protein sequence ID" value="WAR28993.1"/>
    <property type="molecule type" value="Genomic_DNA"/>
</dbReference>